<dbReference type="InterPro" id="IPR029058">
    <property type="entry name" value="AB_hydrolase_fold"/>
</dbReference>
<dbReference type="GO" id="GO:0016787">
    <property type="term" value="F:hydrolase activity"/>
    <property type="evidence" value="ECO:0007669"/>
    <property type="project" value="UniProtKB-KW"/>
</dbReference>
<name>A0A8J6PAI3_9FLAO</name>
<dbReference type="RefSeq" id="WP_216713296.1">
    <property type="nucleotide sequence ID" value="NZ_JACVEL010000001.1"/>
</dbReference>
<reference evidence="3" key="1">
    <citation type="submission" date="2020-09" db="EMBL/GenBank/DDBJ databases">
        <title>Taishania pollutisoli gen. nov., sp. nov., Isolated from Tetrabromobisphenol A-Contaminated Soil.</title>
        <authorList>
            <person name="Chen Q."/>
        </authorList>
    </citation>
    <scope>NUCLEOTIDE SEQUENCE</scope>
    <source>
        <strain evidence="3">CZZ-1</strain>
    </source>
</reference>
<dbReference type="Pfam" id="PF20434">
    <property type="entry name" value="BD-FAE"/>
    <property type="match status" value="1"/>
</dbReference>
<dbReference type="PANTHER" id="PTHR48081:SF13">
    <property type="entry name" value="ALPHA_BETA HYDROLASE"/>
    <property type="match status" value="1"/>
</dbReference>
<feature type="domain" description="BD-FAE-like" evidence="2">
    <location>
        <begin position="50"/>
        <end position="246"/>
    </location>
</feature>
<dbReference type="SUPFAM" id="SSF53474">
    <property type="entry name" value="alpha/beta-Hydrolases"/>
    <property type="match status" value="1"/>
</dbReference>
<evidence type="ECO:0000313" key="3">
    <source>
        <dbReference type="EMBL" id="MBC9811112.1"/>
    </source>
</evidence>
<accession>A0A8J6PAI3</accession>
<gene>
    <name evidence="3" type="ORF">H9Y05_01375</name>
</gene>
<organism evidence="3 4">
    <name type="scientific">Taishania pollutisoli</name>
    <dbReference type="NCBI Taxonomy" id="2766479"/>
    <lineage>
        <taxon>Bacteria</taxon>
        <taxon>Pseudomonadati</taxon>
        <taxon>Bacteroidota</taxon>
        <taxon>Flavobacteriia</taxon>
        <taxon>Flavobacteriales</taxon>
        <taxon>Crocinitomicaceae</taxon>
        <taxon>Taishania</taxon>
    </lineage>
</organism>
<proteinExistence type="predicted"/>
<evidence type="ECO:0000313" key="4">
    <source>
        <dbReference type="Proteomes" id="UP000652681"/>
    </source>
</evidence>
<dbReference type="PANTHER" id="PTHR48081">
    <property type="entry name" value="AB HYDROLASE SUPERFAMILY PROTEIN C4A8.06C"/>
    <property type="match status" value="1"/>
</dbReference>
<dbReference type="Gene3D" id="3.40.50.1820">
    <property type="entry name" value="alpha/beta hydrolase"/>
    <property type="match status" value="1"/>
</dbReference>
<dbReference type="Proteomes" id="UP000652681">
    <property type="component" value="Unassembled WGS sequence"/>
</dbReference>
<keyword evidence="4" id="KW-1185">Reference proteome</keyword>
<evidence type="ECO:0000259" key="2">
    <source>
        <dbReference type="Pfam" id="PF20434"/>
    </source>
</evidence>
<dbReference type="InterPro" id="IPR049492">
    <property type="entry name" value="BD-FAE-like_dom"/>
</dbReference>
<evidence type="ECO:0000256" key="1">
    <source>
        <dbReference type="ARBA" id="ARBA00022801"/>
    </source>
</evidence>
<dbReference type="PROSITE" id="PS51257">
    <property type="entry name" value="PROKAR_LIPOPROTEIN"/>
    <property type="match status" value="1"/>
</dbReference>
<comment type="caution">
    <text evidence="3">The sequence shown here is derived from an EMBL/GenBank/DDBJ whole genome shotgun (WGS) entry which is preliminary data.</text>
</comment>
<protein>
    <submittedName>
        <fullName evidence="3">Alpha/beta hydrolase</fullName>
    </submittedName>
</protein>
<sequence>MKYIHFSGLLLICLFLTGFSSCKKKDKEEPEIPGQVLYNQSYGTDPRNVMDVHLPEDRSYDSTKVMVYIHGGGWSSGDKHELTGLLTTFKKHLPGYAFIGINYRLCSADPYTNGFPAQEEDVALAVSYIKSKCAEWNISPNHITMVGASAGGHLALLHSYKNNSDHTIKAVAAYYPPTHLAQGYDALPDSKALIELVTGGTPADVPDIYFESSPIYYTSTAIPSILFHGNTDNVVPVQQTMWLVDSLNTKGKMVDSWIIPAEGHGLSGAKMVETIERIGVFFSNHNP</sequence>
<keyword evidence="1 3" id="KW-0378">Hydrolase</keyword>
<dbReference type="EMBL" id="JACVEL010000001">
    <property type="protein sequence ID" value="MBC9811112.1"/>
    <property type="molecule type" value="Genomic_DNA"/>
</dbReference>
<dbReference type="AlphaFoldDB" id="A0A8J6PAI3"/>
<dbReference type="InterPro" id="IPR050300">
    <property type="entry name" value="GDXG_lipolytic_enzyme"/>
</dbReference>